<keyword evidence="2" id="KW-0732">Signal</keyword>
<name>A0A7Y2E522_UNCEI</name>
<dbReference type="SUPFAM" id="SSF48452">
    <property type="entry name" value="TPR-like"/>
    <property type="match status" value="4"/>
</dbReference>
<evidence type="ECO:0000313" key="4">
    <source>
        <dbReference type="Proteomes" id="UP000547674"/>
    </source>
</evidence>
<sequence>MFMRLLGSQHALLALILSIFPAAALAQGNEASFTVEESVIDSTQIQILHFDGDLYMRDADFLSAIEVFKQAYFLDTENTQTQLLLARAMTEALLANQVPDNEIGILGAQALQLYRGILKSNPDHPEALANLRSLAQKFATDTPPFKNEATLMAWRMGEDAMAEQRFDDAVKAYREVLRKESDVRGAHRALADALRMNEQYDPALVMYKRSLELHPEDIRSLTGLGLIYLMQKKDDLALENLEKSFNLDRTYEPTAIALIQLLEGNADLGLENQELQGRCYVAIQSYVKGEKILENVVKEGGSFEGKKAIALAYYFQNKTTEALAYFRMANEENPTDVETQYYLGATYLRRGEARKGRYYLNSVLEEDPTNHNALKLMGLTLSDEPGREAESIALLTRAAELGASIEQMACIFGSLYMRIGEAELARKYFFSCIEESPNYAPAYLGLGILADDAGRKGEVVVHLERYLELEPKQPSALVRLGVAYLRLGKDDQGYDALRTLIEVDPTFAPQDGSEITDQHLLEMASFFLATVRSFDDAIFVGEKLLAMDPENSIYNNNLAMVYADADRDAERALELAEKANDLEPENLGHLDTLGWTLLRVGKYKDAETKFLQVIERTPESDRATLSEVYYHLGLLYQLMDRDDEARTFLTKALENPPTPFLRKEIRDLLEP</sequence>
<dbReference type="SMART" id="SM00028">
    <property type="entry name" value="TPR"/>
    <property type="match status" value="11"/>
</dbReference>
<dbReference type="AlphaFoldDB" id="A0A7Y2E522"/>
<dbReference type="InterPro" id="IPR019734">
    <property type="entry name" value="TPR_rpt"/>
</dbReference>
<dbReference type="PANTHER" id="PTHR12558">
    <property type="entry name" value="CELL DIVISION CYCLE 16,23,27"/>
    <property type="match status" value="1"/>
</dbReference>
<dbReference type="Gene3D" id="1.25.40.10">
    <property type="entry name" value="Tetratricopeptide repeat domain"/>
    <property type="match status" value="4"/>
</dbReference>
<dbReference type="Pfam" id="PF12895">
    <property type="entry name" value="ANAPC3"/>
    <property type="match status" value="1"/>
</dbReference>
<dbReference type="PROSITE" id="PS50005">
    <property type="entry name" value="TPR"/>
    <property type="match status" value="5"/>
</dbReference>
<evidence type="ECO:0000256" key="1">
    <source>
        <dbReference type="PROSITE-ProRule" id="PRU00339"/>
    </source>
</evidence>
<evidence type="ECO:0000313" key="3">
    <source>
        <dbReference type="EMBL" id="NNF05369.1"/>
    </source>
</evidence>
<keyword evidence="1" id="KW-0802">TPR repeat</keyword>
<organism evidence="3 4">
    <name type="scientific">Eiseniibacteriota bacterium</name>
    <dbReference type="NCBI Taxonomy" id="2212470"/>
    <lineage>
        <taxon>Bacteria</taxon>
        <taxon>Candidatus Eiseniibacteriota</taxon>
    </lineage>
</organism>
<dbReference type="EMBL" id="JABDJR010000044">
    <property type="protein sequence ID" value="NNF05369.1"/>
    <property type="molecule type" value="Genomic_DNA"/>
</dbReference>
<feature type="repeat" description="TPR" evidence="1">
    <location>
        <begin position="184"/>
        <end position="217"/>
    </location>
</feature>
<dbReference type="InterPro" id="IPR011990">
    <property type="entry name" value="TPR-like_helical_dom_sf"/>
</dbReference>
<feature type="repeat" description="TPR" evidence="1">
    <location>
        <begin position="337"/>
        <end position="370"/>
    </location>
</feature>
<feature type="repeat" description="TPR" evidence="1">
    <location>
        <begin position="626"/>
        <end position="659"/>
    </location>
</feature>
<dbReference type="Pfam" id="PF13174">
    <property type="entry name" value="TPR_6"/>
    <property type="match status" value="1"/>
</dbReference>
<protein>
    <submittedName>
        <fullName evidence="3">Tetratricopeptide repeat protein</fullName>
    </submittedName>
</protein>
<evidence type="ECO:0000256" key="2">
    <source>
        <dbReference type="SAM" id="SignalP"/>
    </source>
</evidence>
<feature type="signal peptide" evidence="2">
    <location>
        <begin position="1"/>
        <end position="26"/>
    </location>
</feature>
<proteinExistence type="predicted"/>
<dbReference type="Proteomes" id="UP000547674">
    <property type="component" value="Unassembled WGS sequence"/>
</dbReference>
<dbReference type="Pfam" id="PF13181">
    <property type="entry name" value="TPR_8"/>
    <property type="match status" value="1"/>
</dbReference>
<dbReference type="PANTHER" id="PTHR12558:SF13">
    <property type="entry name" value="CELL DIVISION CYCLE PROTEIN 27 HOMOLOG"/>
    <property type="match status" value="1"/>
</dbReference>
<feature type="chain" id="PRO_5030704354" evidence="2">
    <location>
        <begin position="27"/>
        <end position="671"/>
    </location>
</feature>
<feature type="repeat" description="TPR" evidence="1">
    <location>
        <begin position="474"/>
        <end position="507"/>
    </location>
</feature>
<accession>A0A7Y2E522</accession>
<feature type="repeat" description="TPR" evidence="1">
    <location>
        <begin position="45"/>
        <end position="78"/>
    </location>
</feature>
<dbReference type="Pfam" id="PF13432">
    <property type="entry name" value="TPR_16"/>
    <property type="match status" value="2"/>
</dbReference>
<comment type="caution">
    <text evidence="3">The sequence shown here is derived from an EMBL/GenBank/DDBJ whole genome shotgun (WGS) entry which is preliminary data.</text>
</comment>
<reference evidence="3 4" key="1">
    <citation type="submission" date="2020-03" db="EMBL/GenBank/DDBJ databases">
        <title>Metabolic flexibility allows generalist bacteria to become dominant in a frequently disturbed ecosystem.</title>
        <authorList>
            <person name="Chen Y.-J."/>
            <person name="Leung P.M."/>
            <person name="Bay S.K."/>
            <person name="Hugenholtz P."/>
            <person name="Kessler A.J."/>
            <person name="Shelley G."/>
            <person name="Waite D.W."/>
            <person name="Cook P.L."/>
            <person name="Greening C."/>
        </authorList>
    </citation>
    <scope>NUCLEOTIDE SEQUENCE [LARGE SCALE GENOMIC DNA]</scope>
    <source>
        <strain evidence="3">SS_bin_28</strain>
    </source>
</reference>
<gene>
    <name evidence="3" type="ORF">HKN21_01280</name>
</gene>